<gene>
    <name evidence="2" type="ORF">MSPICULIGERA_LOCUS16426</name>
</gene>
<dbReference type="Proteomes" id="UP001177023">
    <property type="component" value="Unassembled WGS sequence"/>
</dbReference>
<feature type="chain" id="PRO_5041358532" description="Orcokinin" evidence="1">
    <location>
        <begin position="37"/>
        <end position="156"/>
    </location>
</feature>
<dbReference type="EMBL" id="CATQJA010002653">
    <property type="protein sequence ID" value="CAJ0578165.1"/>
    <property type="molecule type" value="Genomic_DNA"/>
</dbReference>
<sequence>MALNGLMPQPTTTTRLLSILVSALIAVAALVPSAEAGVPQRHRRALDTLMGNDFTVFDKRAFDAISTGGFQPFEKRAFDALSSGGFQNAFEKRAAPRIIIPVKRAFDSLVPGDFGRNFQKRAFDSMSYGGLGDFGFFDKRAFDSIGHDGFSAFDRR</sequence>
<protein>
    <recommendedName>
        <fullName evidence="4">Orcokinin</fullName>
    </recommendedName>
</protein>
<keyword evidence="3" id="KW-1185">Reference proteome</keyword>
<dbReference type="AlphaFoldDB" id="A0AA36GA67"/>
<comment type="caution">
    <text evidence="2">The sequence shown here is derived from an EMBL/GenBank/DDBJ whole genome shotgun (WGS) entry which is preliminary data.</text>
</comment>
<proteinExistence type="predicted"/>
<evidence type="ECO:0000313" key="2">
    <source>
        <dbReference type="EMBL" id="CAJ0578165.1"/>
    </source>
</evidence>
<accession>A0AA36GA67</accession>
<evidence type="ECO:0000256" key="1">
    <source>
        <dbReference type="SAM" id="SignalP"/>
    </source>
</evidence>
<feature type="signal peptide" evidence="1">
    <location>
        <begin position="1"/>
        <end position="36"/>
    </location>
</feature>
<evidence type="ECO:0008006" key="4">
    <source>
        <dbReference type="Google" id="ProtNLM"/>
    </source>
</evidence>
<organism evidence="2 3">
    <name type="scientific">Mesorhabditis spiculigera</name>
    <dbReference type="NCBI Taxonomy" id="96644"/>
    <lineage>
        <taxon>Eukaryota</taxon>
        <taxon>Metazoa</taxon>
        <taxon>Ecdysozoa</taxon>
        <taxon>Nematoda</taxon>
        <taxon>Chromadorea</taxon>
        <taxon>Rhabditida</taxon>
        <taxon>Rhabditina</taxon>
        <taxon>Rhabditomorpha</taxon>
        <taxon>Rhabditoidea</taxon>
        <taxon>Rhabditidae</taxon>
        <taxon>Mesorhabditinae</taxon>
        <taxon>Mesorhabditis</taxon>
    </lineage>
</organism>
<evidence type="ECO:0000313" key="3">
    <source>
        <dbReference type="Proteomes" id="UP001177023"/>
    </source>
</evidence>
<reference evidence="2" key="1">
    <citation type="submission" date="2023-06" db="EMBL/GenBank/DDBJ databases">
        <authorList>
            <person name="Delattre M."/>
        </authorList>
    </citation>
    <scope>NUCLEOTIDE SEQUENCE</scope>
    <source>
        <strain evidence="2">AF72</strain>
    </source>
</reference>
<name>A0AA36GA67_9BILA</name>
<feature type="non-terminal residue" evidence="2">
    <location>
        <position position="156"/>
    </location>
</feature>
<keyword evidence="1" id="KW-0732">Signal</keyword>